<feature type="transmembrane region" description="Helical" evidence="2">
    <location>
        <begin position="336"/>
        <end position="359"/>
    </location>
</feature>
<protein>
    <submittedName>
        <fullName evidence="3">Uncharacterized protein</fullName>
    </submittedName>
</protein>
<organism evidence="3 4">
    <name type="scientific">Klebsormidium nitens</name>
    <name type="common">Green alga</name>
    <name type="synonym">Ulothrix nitens</name>
    <dbReference type="NCBI Taxonomy" id="105231"/>
    <lineage>
        <taxon>Eukaryota</taxon>
        <taxon>Viridiplantae</taxon>
        <taxon>Streptophyta</taxon>
        <taxon>Klebsormidiophyceae</taxon>
        <taxon>Klebsormidiales</taxon>
        <taxon>Klebsormidiaceae</taxon>
        <taxon>Klebsormidium</taxon>
    </lineage>
</organism>
<feature type="transmembrane region" description="Helical" evidence="2">
    <location>
        <begin position="166"/>
        <end position="187"/>
    </location>
</feature>
<feature type="compositionally biased region" description="Basic and acidic residues" evidence="1">
    <location>
        <begin position="511"/>
        <end position="523"/>
    </location>
</feature>
<feature type="region of interest" description="Disordered" evidence="1">
    <location>
        <begin position="463"/>
        <end position="535"/>
    </location>
</feature>
<dbReference type="Proteomes" id="UP000054558">
    <property type="component" value="Unassembled WGS sequence"/>
</dbReference>
<dbReference type="EMBL" id="DF237069">
    <property type="protein sequence ID" value="GAQ82706.1"/>
    <property type="molecule type" value="Genomic_DNA"/>
</dbReference>
<reference evidence="3 4" key="1">
    <citation type="journal article" date="2014" name="Nat. Commun.">
        <title>Klebsormidium flaccidum genome reveals primary factors for plant terrestrial adaptation.</title>
        <authorList>
            <person name="Hori K."/>
            <person name="Maruyama F."/>
            <person name="Fujisawa T."/>
            <person name="Togashi T."/>
            <person name="Yamamoto N."/>
            <person name="Seo M."/>
            <person name="Sato S."/>
            <person name="Yamada T."/>
            <person name="Mori H."/>
            <person name="Tajima N."/>
            <person name="Moriyama T."/>
            <person name="Ikeuchi M."/>
            <person name="Watanabe M."/>
            <person name="Wada H."/>
            <person name="Kobayashi K."/>
            <person name="Saito M."/>
            <person name="Masuda T."/>
            <person name="Sasaki-Sekimoto Y."/>
            <person name="Mashiguchi K."/>
            <person name="Awai K."/>
            <person name="Shimojima M."/>
            <person name="Masuda S."/>
            <person name="Iwai M."/>
            <person name="Nobusawa T."/>
            <person name="Narise T."/>
            <person name="Kondo S."/>
            <person name="Saito H."/>
            <person name="Sato R."/>
            <person name="Murakawa M."/>
            <person name="Ihara Y."/>
            <person name="Oshima-Yamada Y."/>
            <person name="Ohtaka K."/>
            <person name="Satoh M."/>
            <person name="Sonobe K."/>
            <person name="Ishii M."/>
            <person name="Ohtani R."/>
            <person name="Kanamori-Sato M."/>
            <person name="Honoki R."/>
            <person name="Miyazaki D."/>
            <person name="Mochizuki H."/>
            <person name="Umetsu J."/>
            <person name="Higashi K."/>
            <person name="Shibata D."/>
            <person name="Kamiya Y."/>
            <person name="Sato N."/>
            <person name="Nakamura Y."/>
            <person name="Tabata S."/>
            <person name="Ida S."/>
            <person name="Kurokawa K."/>
            <person name="Ohta H."/>
        </authorList>
    </citation>
    <scope>NUCLEOTIDE SEQUENCE [LARGE SCALE GENOMIC DNA]</scope>
    <source>
        <strain evidence="3 4">NIES-2285</strain>
    </source>
</reference>
<proteinExistence type="predicted"/>
<evidence type="ECO:0000256" key="2">
    <source>
        <dbReference type="SAM" id="Phobius"/>
    </source>
</evidence>
<evidence type="ECO:0000256" key="1">
    <source>
        <dbReference type="SAM" id="MobiDB-lite"/>
    </source>
</evidence>
<feature type="compositionally biased region" description="Polar residues" evidence="1">
    <location>
        <begin position="99"/>
        <end position="118"/>
    </location>
</feature>
<keyword evidence="2" id="KW-0472">Membrane</keyword>
<keyword evidence="2" id="KW-1133">Transmembrane helix</keyword>
<feature type="transmembrane region" description="Helical" evidence="2">
    <location>
        <begin position="426"/>
        <end position="443"/>
    </location>
</feature>
<evidence type="ECO:0000313" key="3">
    <source>
        <dbReference type="EMBL" id="GAQ82706.1"/>
    </source>
</evidence>
<gene>
    <name evidence="3" type="ORF">KFL_001200300</name>
</gene>
<sequence length="535" mass="58071">MALRSVNAASQLSSSGAFFLSSDKFEKPHLGGSASAARSAFACHELPRLGRQAALRNINQPESDPPFRTIWKLTPDASKVSKISKTTGRRRLKAAGAASTPSSDTGALEQPETSTSENDAPGDENTPSAAGGQNRGVLTSLKDRFIGKEAVKDFGFLGELPASFRVLLGMGPVYALGLILLQSLLWFIQEMIQVATVKLIRALDPPALIIVNKLSVFTALAFLLLNMSYLALATGLSITAVTRTVAATLSHRPVRIRDTLRDWWAHARPLAMTQLKVYWPLLLVVVYAGLEGDRFLDDTRTRQLELIQEMKILNRINPLTLVALYPGLRLLRIASWFSYFFYALTVLPLLGVAGPAILLENVSSKQAVRQRRFVHPPSFPLYRLLPLLTPIAVMLYFTFFTKAPLPISTVTVVEWSHQARARLGKAAWLVLASVIQVLLYISYRKAKEGDAFGSTQLGAYVGSVDGQDERGQSGEGGLSEASKEGQEVAEDETLDAARSEVEGALNTAHENGTKGSDEARDGSTRASADFGSEGT</sequence>
<keyword evidence="4" id="KW-1185">Reference proteome</keyword>
<keyword evidence="2" id="KW-0812">Transmembrane</keyword>
<evidence type="ECO:0000313" key="4">
    <source>
        <dbReference type="Proteomes" id="UP000054558"/>
    </source>
</evidence>
<feature type="region of interest" description="Disordered" evidence="1">
    <location>
        <begin position="82"/>
        <end position="135"/>
    </location>
</feature>
<feature type="transmembrane region" description="Helical" evidence="2">
    <location>
        <begin position="207"/>
        <end position="225"/>
    </location>
</feature>
<feature type="transmembrane region" description="Helical" evidence="2">
    <location>
        <begin position="380"/>
        <end position="399"/>
    </location>
</feature>
<dbReference type="AlphaFoldDB" id="A0A1Y1I1T7"/>
<name>A0A1Y1I1T7_KLENI</name>
<accession>A0A1Y1I1T7</accession>